<protein>
    <recommendedName>
        <fullName evidence="3">Activator of Hsp90 ATPase homologue 1/2-like C-terminal domain-containing protein</fullName>
    </recommendedName>
</protein>
<evidence type="ECO:0000313" key="4">
    <source>
        <dbReference type="EMBL" id="GJN43305.1"/>
    </source>
</evidence>
<feature type="domain" description="Activator of Hsp90 ATPase homologue 1/2-like C-terminal" evidence="3">
    <location>
        <begin position="35"/>
        <end position="122"/>
    </location>
</feature>
<gene>
    <name evidence="4" type="ORF">CAT723_17840</name>
</gene>
<comment type="caution">
    <text evidence="4">The sequence shown here is derived from an EMBL/GenBank/DDBJ whole genome shotgun (WGS) entry which is preliminary data.</text>
</comment>
<evidence type="ECO:0000259" key="3">
    <source>
        <dbReference type="Pfam" id="PF08327"/>
    </source>
</evidence>
<reference evidence="4" key="1">
    <citation type="submission" date="2021-12" db="EMBL/GenBank/DDBJ databases">
        <title>Draft genome sequence of Corynebacterium ammoniagenes strain T-723.</title>
        <authorList>
            <person name="Matsuzawa M."/>
            <person name="Hiratani M."/>
            <person name="Abe I."/>
            <person name="Tsuji Y."/>
            <person name="Nakamura J."/>
        </authorList>
    </citation>
    <scope>NUCLEOTIDE SEQUENCE</scope>
    <source>
        <strain evidence="4">T-723</strain>
    </source>
</reference>
<name>A0AAV5GB46_CORAM</name>
<accession>A0AAV5GB46</accession>
<dbReference type="AlphaFoldDB" id="A0AAV5GB46"/>
<dbReference type="EMBL" id="BQKK01000004">
    <property type="protein sequence ID" value="GJN43305.1"/>
    <property type="molecule type" value="Genomic_DNA"/>
</dbReference>
<dbReference type="InterPro" id="IPR013538">
    <property type="entry name" value="ASHA1/2-like_C"/>
</dbReference>
<dbReference type="SUPFAM" id="SSF55961">
    <property type="entry name" value="Bet v1-like"/>
    <property type="match status" value="1"/>
</dbReference>
<evidence type="ECO:0000256" key="2">
    <source>
        <dbReference type="SAM" id="MobiDB-lite"/>
    </source>
</evidence>
<evidence type="ECO:0000256" key="1">
    <source>
        <dbReference type="ARBA" id="ARBA00006817"/>
    </source>
</evidence>
<dbReference type="RefSeq" id="WP_003847088.1">
    <property type="nucleotide sequence ID" value="NZ_BQKK01000004.1"/>
</dbReference>
<feature type="region of interest" description="Disordered" evidence="2">
    <location>
        <begin position="1"/>
        <end position="21"/>
    </location>
</feature>
<dbReference type="Gene3D" id="3.30.530.20">
    <property type="match status" value="1"/>
</dbReference>
<comment type="similarity">
    <text evidence="1">Belongs to the AHA1 family.</text>
</comment>
<organism evidence="4 5">
    <name type="scientific">Corynebacterium ammoniagenes</name>
    <name type="common">Brevibacterium ammoniagenes</name>
    <dbReference type="NCBI Taxonomy" id="1697"/>
    <lineage>
        <taxon>Bacteria</taxon>
        <taxon>Bacillati</taxon>
        <taxon>Actinomycetota</taxon>
        <taxon>Actinomycetes</taxon>
        <taxon>Mycobacteriales</taxon>
        <taxon>Corynebacteriaceae</taxon>
        <taxon>Corynebacterium</taxon>
    </lineage>
</organism>
<dbReference type="Pfam" id="PF08327">
    <property type="entry name" value="AHSA1"/>
    <property type="match status" value="1"/>
</dbReference>
<proteinExistence type="inferred from homology"/>
<sequence>MINNENINNTHREIGNAPVTSGEGRSVLLRRNYTASVERVWNALTQREELAQWFGQVDGQLRTGGTFQVQDNAGGDILECDEPQMYKVTWAMGPGMSTELSLRLFADGEATTVEVEHSTPAEIFDELLNSYGPGGTIGIGVGWDLSLVALGMYLDGTAFDVATWEDVPETKEFAAAACDAWGVVAQNAWDIADADMAPAIAFAKAQYAPDSH</sequence>
<evidence type="ECO:0000313" key="5">
    <source>
        <dbReference type="Proteomes" id="UP001054925"/>
    </source>
</evidence>
<dbReference type="CDD" id="cd08899">
    <property type="entry name" value="SRPBCC_CalC_Aha1-like_6"/>
    <property type="match status" value="1"/>
</dbReference>
<dbReference type="Proteomes" id="UP001054925">
    <property type="component" value="Unassembled WGS sequence"/>
</dbReference>
<dbReference type="InterPro" id="IPR023393">
    <property type="entry name" value="START-like_dom_sf"/>
</dbReference>